<evidence type="ECO:0000256" key="1">
    <source>
        <dbReference type="SAM" id="MobiDB-lite"/>
    </source>
</evidence>
<dbReference type="AlphaFoldDB" id="A0A067LQG2"/>
<dbReference type="EMBL" id="KK914192">
    <property type="protein sequence ID" value="KDP47170.1"/>
    <property type="molecule type" value="Genomic_DNA"/>
</dbReference>
<organism evidence="2 3">
    <name type="scientific">Jatropha curcas</name>
    <name type="common">Barbados nut</name>
    <dbReference type="NCBI Taxonomy" id="180498"/>
    <lineage>
        <taxon>Eukaryota</taxon>
        <taxon>Viridiplantae</taxon>
        <taxon>Streptophyta</taxon>
        <taxon>Embryophyta</taxon>
        <taxon>Tracheophyta</taxon>
        <taxon>Spermatophyta</taxon>
        <taxon>Magnoliopsida</taxon>
        <taxon>eudicotyledons</taxon>
        <taxon>Gunneridae</taxon>
        <taxon>Pentapetalae</taxon>
        <taxon>rosids</taxon>
        <taxon>fabids</taxon>
        <taxon>Malpighiales</taxon>
        <taxon>Euphorbiaceae</taxon>
        <taxon>Crotonoideae</taxon>
        <taxon>Jatropheae</taxon>
        <taxon>Jatropha</taxon>
    </lineage>
</organism>
<protein>
    <submittedName>
        <fullName evidence="2">Uncharacterized protein</fullName>
    </submittedName>
</protein>
<evidence type="ECO:0000313" key="3">
    <source>
        <dbReference type="Proteomes" id="UP000027138"/>
    </source>
</evidence>
<feature type="compositionally biased region" description="Low complexity" evidence="1">
    <location>
        <begin position="84"/>
        <end position="93"/>
    </location>
</feature>
<gene>
    <name evidence="2" type="ORF">JCGZ_25679</name>
</gene>
<feature type="compositionally biased region" description="Polar residues" evidence="1">
    <location>
        <begin position="41"/>
        <end position="58"/>
    </location>
</feature>
<keyword evidence="3" id="KW-1185">Reference proteome</keyword>
<name>A0A067LQG2_JATCU</name>
<sequence length="250" mass="27528">MVSRGRSRDGGAQKQSTNTGRGRIDQTSSGRGGHAIGRGFTTPQTSSAQREASDQATHPPSIPPTVAPSLSSQRFPPIAPKDGASTSRASSTSLANHRSDSKTIGQSDEMVYVQLKGKGCYPSSKSSRVISDSFQEHQDAYGVNWKSVTVKTKDRYWREFQETSQNRIEESASAHTEGSEQHVVDETQIFLEVATYSNKRHIYGIESQASSYYSGMQRRHWMSATSIFETGESSQTQAKRIASLKKELKE</sequence>
<evidence type="ECO:0000313" key="2">
    <source>
        <dbReference type="EMBL" id="KDP47170.1"/>
    </source>
</evidence>
<proteinExistence type="predicted"/>
<accession>A0A067LQG2</accession>
<feature type="region of interest" description="Disordered" evidence="1">
    <location>
        <begin position="1"/>
        <end position="106"/>
    </location>
</feature>
<dbReference type="Proteomes" id="UP000027138">
    <property type="component" value="Unassembled WGS sequence"/>
</dbReference>
<feature type="compositionally biased region" description="Basic and acidic residues" evidence="1">
    <location>
        <begin position="1"/>
        <end position="11"/>
    </location>
</feature>
<feature type="compositionally biased region" description="Polar residues" evidence="1">
    <location>
        <begin position="13"/>
        <end position="29"/>
    </location>
</feature>
<reference evidence="2 3" key="1">
    <citation type="journal article" date="2014" name="PLoS ONE">
        <title>Global Analysis of Gene Expression Profiles in Physic Nut (Jatropha curcas L.) Seedlings Exposed to Salt Stress.</title>
        <authorList>
            <person name="Zhang L."/>
            <person name="Zhang C."/>
            <person name="Wu P."/>
            <person name="Chen Y."/>
            <person name="Li M."/>
            <person name="Jiang H."/>
            <person name="Wu G."/>
        </authorList>
    </citation>
    <scope>NUCLEOTIDE SEQUENCE [LARGE SCALE GENOMIC DNA]</scope>
    <source>
        <strain evidence="3">cv. GZQX0401</strain>
        <tissue evidence="2">Young leaves</tissue>
    </source>
</reference>